<reference evidence="2" key="1">
    <citation type="submission" date="2018-05" db="EMBL/GenBank/DDBJ databases">
        <authorList>
            <person name="Lanie J.A."/>
            <person name="Ng W.-L."/>
            <person name="Kazmierczak K.M."/>
            <person name="Andrzejewski T.M."/>
            <person name="Davidsen T.M."/>
            <person name="Wayne K.J."/>
            <person name="Tettelin H."/>
            <person name="Glass J.I."/>
            <person name="Rusch D."/>
            <person name="Podicherti R."/>
            <person name="Tsui H.-C.T."/>
            <person name="Winkler M.E."/>
        </authorList>
    </citation>
    <scope>NUCLEOTIDE SEQUENCE</scope>
</reference>
<evidence type="ECO:0000313" key="2">
    <source>
        <dbReference type="EMBL" id="SUZ51575.1"/>
    </source>
</evidence>
<gene>
    <name evidence="2" type="ORF">METZ01_LOCUS4429</name>
</gene>
<organism evidence="2">
    <name type="scientific">marine metagenome</name>
    <dbReference type="NCBI Taxonomy" id="408172"/>
    <lineage>
        <taxon>unclassified sequences</taxon>
        <taxon>metagenomes</taxon>
        <taxon>ecological metagenomes</taxon>
    </lineage>
</organism>
<proteinExistence type="predicted"/>
<evidence type="ECO:0000256" key="1">
    <source>
        <dbReference type="SAM" id="MobiDB-lite"/>
    </source>
</evidence>
<feature type="region of interest" description="Disordered" evidence="1">
    <location>
        <begin position="1"/>
        <end position="20"/>
    </location>
</feature>
<dbReference type="AlphaFoldDB" id="A0A381NAK7"/>
<protein>
    <submittedName>
        <fullName evidence="2">Uncharacterized protein</fullName>
    </submittedName>
</protein>
<dbReference type="EMBL" id="UINC01000228">
    <property type="protein sequence ID" value="SUZ51575.1"/>
    <property type="molecule type" value="Genomic_DNA"/>
</dbReference>
<sequence length="99" mass="11253">MSSEKNAGSKSMPRKQRLLYLSAESTHPQSEVLSCAIYEPKHGSITEIDPTLSKLPYNSVHDALIEGWRIIHFPDQRGSEDMDILGYQFILEKLEEFDG</sequence>
<name>A0A381NAK7_9ZZZZ</name>
<accession>A0A381NAK7</accession>